<dbReference type="Pfam" id="PF02518">
    <property type="entry name" value="HATPase_c"/>
    <property type="match status" value="1"/>
</dbReference>
<evidence type="ECO:0000256" key="6">
    <source>
        <dbReference type="SAM" id="Coils"/>
    </source>
</evidence>
<dbReference type="EC" id="2.7.13.3" evidence="2"/>
<feature type="transmembrane region" description="Helical" evidence="7">
    <location>
        <begin position="88"/>
        <end position="108"/>
    </location>
</feature>
<dbReference type="SMART" id="SM00387">
    <property type="entry name" value="HATPase_c"/>
    <property type="match status" value="1"/>
</dbReference>
<dbReference type="SUPFAM" id="SSF55785">
    <property type="entry name" value="PYP-like sensor domain (PAS domain)"/>
    <property type="match status" value="1"/>
</dbReference>
<dbReference type="EMBL" id="BAAABL010000059">
    <property type="protein sequence ID" value="GAA0306444.1"/>
    <property type="molecule type" value="Genomic_DNA"/>
</dbReference>
<evidence type="ECO:0000256" key="4">
    <source>
        <dbReference type="ARBA" id="ARBA00022679"/>
    </source>
</evidence>
<dbReference type="InterPro" id="IPR004358">
    <property type="entry name" value="Sig_transdc_His_kin-like_C"/>
</dbReference>
<dbReference type="PANTHER" id="PTHR43304:SF1">
    <property type="entry name" value="PAC DOMAIN-CONTAINING PROTEIN"/>
    <property type="match status" value="1"/>
</dbReference>
<comment type="catalytic activity">
    <reaction evidence="1">
        <text>ATP + protein L-histidine = ADP + protein N-phospho-L-histidine.</text>
        <dbReference type="EC" id="2.7.13.3"/>
    </reaction>
</comment>
<dbReference type="InterPro" id="IPR036890">
    <property type="entry name" value="HATPase_C_sf"/>
</dbReference>
<comment type="caution">
    <text evidence="9">The sequence shown here is derived from an EMBL/GenBank/DDBJ whole genome shotgun (WGS) entry which is preliminary data.</text>
</comment>
<dbReference type="GO" id="GO:0004673">
    <property type="term" value="F:protein histidine kinase activity"/>
    <property type="evidence" value="ECO:0007669"/>
    <property type="project" value="UniProtKB-EC"/>
</dbReference>
<keyword evidence="7" id="KW-0812">Transmembrane</keyword>
<evidence type="ECO:0000256" key="5">
    <source>
        <dbReference type="ARBA" id="ARBA00022777"/>
    </source>
</evidence>
<keyword evidence="7" id="KW-1133">Transmembrane helix</keyword>
<evidence type="ECO:0000313" key="10">
    <source>
        <dbReference type="Proteomes" id="UP001500837"/>
    </source>
</evidence>
<keyword evidence="10" id="KW-1185">Reference proteome</keyword>
<evidence type="ECO:0000259" key="8">
    <source>
        <dbReference type="PROSITE" id="PS50109"/>
    </source>
</evidence>
<keyword evidence="3" id="KW-0597">Phosphoprotein</keyword>
<feature type="transmembrane region" description="Helical" evidence="7">
    <location>
        <begin position="52"/>
        <end position="76"/>
    </location>
</feature>
<dbReference type="RefSeq" id="WP_211312151.1">
    <property type="nucleotide sequence ID" value="NZ_BAAABL010000059.1"/>
</dbReference>
<dbReference type="AlphaFoldDB" id="A0AAV3S9T3"/>
<feature type="transmembrane region" description="Helical" evidence="7">
    <location>
        <begin position="120"/>
        <end position="140"/>
    </location>
</feature>
<dbReference type="Gene3D" id="3.30.450.20">
    <property type="entry name" value="PAS domain"/>
    <property type="match status" value="1"/>
</dbReference>
<evidence type="ECO:0000256" key="7">
    <source>
        <dbReference type="SAM" id="Phobius"/>
    </source>
</evidence>
<feature type="domain" description="Histidine kinase" evidence="8">
    <location>
        <begin position="416"/>
        <end position="625"/>
    </location>
</feature>
<accession>A0AAV3S9T3</accession>
<feature type="coiled-coil region" evidence="6">
    <location>
        <begin position="447"/>
        <end position="474"/>
    </location>
</feature>
<sequence length="626" mass="68337">MKPTPGEGWLATSNLRRRAAVLIVAILGALLLLPPLFDIWDDWTNPPFKPLWTALIENGIGVVLAGTLAAGGVWLYRRDWEDEYVYGAAEWVIAIVVGHAVVMGWILFVQVSLQGDLKPYIIAMDGIVLSADVALGVGVYNARSKRNRDRLEAERDRLSALYENSSDPIATVRFNGDATVEAANDAFRERFDGNADDILADAPRTLSTESVRESGIDGTLEYEWDAGDDRDYRVSVTPVDADDEGVRVHLRVADITEQTELAREAEARERLEHLHRIASDLATVDAVDSAYERTLNALRSTVAFDEACIVVDGEIVAGRGAETALDRESIERVQTGAVPSDGGAITRTDEDGRTVLTVPVGDDAVLQAGVDESTLRDSQITAAELLGTHLRETRQRLEREDRLRDQRERLELLNRTFRHDLMNDANVIDARASLLDEHVDEEGERYLETVAERADEMSERIETMRSLMKAVEGEDHDLTPMSAAAVMKAQVDDARETYQSAAFEVDTPLPDDDVLADDLLADVFQNLLANAVEHNTADAPHVRVSAERDGDALRVTVADNGPGIDSDRRAEVFELGEKGEASSGTGVGLNICQRIVDSYGGDITIGDAPGGLGGAAFTVRLPVADE</sequence>
<keyword evidence="6" id="KW-0175">Coiled coil</keyword>
<dbReference type="InterPro" id="IPR035965">
    <property type="entry name" value="PAS-like_dom_sf"/>
</dbReference>
<evidence type="ECO:0000256" key="2">
    <source>
        <dbReference type="ARBA" id="ARBA00012438"/>
    </source>
</evidence>
<proteinExistence type="predicted"/>
<keyword evidence="5" id="KW-0418">Kinase</keyword>
<dbReference type="PANTHER" id="PTHR43304">
    <property type="entry name" value="PHYTOCHROME-LIKE PROTEIN CPH1"/>
    <property type="match status" value="1"/>
</dbReference>
<dbReference type="PROSITE" id="PS50109">
    <property type="entry name" value="HIS_KIN"/>
    <property type="match status" value="1"/>
</dbReference>
<dbReference type="PRINTS" id="PR00344">
    <property type="entry name" value="BCTRLSENSOR"/>
</dbReference>
<protein>
    <recommendedName>
        <fullName evidence="2">histidine kinase</fullName>
        <ecNumber evidence="2">2.7.13.3</ecNumber>
    </recommendedName>
</protein>
<dbReference type="Proteomes" id="UP001500837">
    <property type="component" value="Unassembled WGS sequence"/>
</dbReference>
<evidence type="ECO:0000256" key="1">
    <source>
        <dbReference type="ARBA" id="ARBA00000085"/>
    </source>
</evidence>
<keyword evidence="4" id="KW-0808">Transferase</keyword>
<reference evidence="9 10" key="1">
    <citation type="journal article" date="2019" name="Int. J. Syst. Evol. Microbiol.">
        <title>The Global Catalogue of Microorganisms (GCM) 10K type strain sequencing project: providing services to taxonomists for standard genome sequencing and annotation.</title>
        <authorList>
            <consortium name="The Broad Institute Genomics Platform"/>
            <consortium name="The Broad Institute Genome Sequencing Center for Infectious Disease"/>
            <person name="Wu L."/>
            <person name="Ma J."/>
        </authorList>
    </citation>
    <scope>NUCLEOTIDE SEQUENCE [LARGE SCALE GENOMIC DNA]</scope>
    <source>
        <strain evidence="9 10">JCM 16330</strain>
    </source>
</reference>
<dbReference type="InterPro" id="IPR005467">
    <property type="entry name" value="His_kinase_dom"/>
</dbReference>
<dbReference type="SUPFAM" id="SSF55874">
    <property type="entry name" value="ATPase domain of HSP90 chaperone/DNA topoisomerase II/histidine kinase"/>
    <property type="match status" value="1"/>
</dbReference>
<evidence type="ECO:0000256" key="3">
    <source>
        <dbReference type="ARBA" id="ARBA00022553"/>
    </source>
</evidence>
<gene>
    <name evidence="9" type="ORF">GCM10009066_20320</name>
</gene>
<dbReference type="InterPro" id="IPR052162">
    <property type="entry name" value="Sensor_kinase/Photoreceptor"/>
</dbReference>
<feature type="transmembrane region" description="Helical" evidence="7">
    <location>
        <begin position="20"/>
        <end position="40"/>
    </location>
</feature>
<dbReference type="InterPro" id="IPR003594">
    <property type="entry name" value="HATPase_dom"/>
</dbReference>
<evidence type="ECO:0000313" key="9">
    <source>
        <dbReference type="EMBL" id="GAA0306444.1"/>
    </source>
</evidence>
<organism evidence="9 10">
    <name type="scientific">Halarchaeum salinum</name>
    <dbReference type="NCBI Taxonomy" id="489912"/>
    <lineage>
        <taxon>Archaea</taxon>
        <taxon>Methanobacteriati</taxon>
        <taxon>Methanobacteriota</taxon>
        <taxon>Stenosarchaea group</taxon>
        <taxon>Halobacteria</taxon>
        <taxon>Halobacteriales</taxon>
        <taxon>Halobacteriaceae</taxon>
    </lineage>
</organism>
<keyword evidence="7" id="KW-0472">Membrane</keyword>
<name>A0AAV3S9T3_9EURY</name>
<dbReference type="Gene3D" id="3.30.565.10">
    <property type="entry name" value="Histidine kinase-like ATPase, C-terminal domain"/>
    <property type="match status" value="1"/>
</dbReference>